<dbReference type="AlphaFoldDB" id="A0A1F5DQV0"/>
<dbReference type="InterPro" id="IPR013216">
    <property type="entry name" value="Methyltransf_11"/>
</dbReference>
<dbReference type="GO" id="GO:0008757">
    <property type="term" value="F:S-adenosylmethionine-dependent methyltransferase activity"/>
    <property type="evidence" value="ECO:0007669"/>
    <property type="project" value="InterPro"/>
</dbReference>
<gene>
    <name evidence="2" type="ORF">A3I57_00740</name>
</gene>
<dbReference type="PANTHER" id="PTHR43591:SF24">
    <property type="entry name" value="2-METHOXY-6-POLYPRENYL-1,4-BENZOQUINOL METHYLASE, MITOCHONDRIAL"/>
    <property type="match status" value="1"/>
</dbReference>
<evidence type="ECO:0000313" key="3">
    <source>
        <dbReference type="Proteomes" id="UP000176364"/>
    </source>
</evidence>
<dbReference type="Gene3D" id="3.40.50.150">
    <property type="entry name" value="Vaccinia Virus protein VP39"/>
    <property type="match status" value="1"/>
</dbReference>
<dbReference type="EMBL" id="MEZQ01000064">
    <property type="protein sequence ID" value="OGD57502.1"/>
    <property type="molecule type" value="Genomic_DNA"/>
</dbReference>
<evidence type="ECO:0000313" key="2">
    <source>
        <dbReference type="EMBL" id="OGD57502.1"/>
    </source>
</evidence>
<name>A0A1F5DQV0_9BACT</name>
<dbReference type="Pfam" id="PF08241">
    <property type="entry name" value="Methyltransf_11"/>
    <property type="match status" value="1"/>
</dbReference>
<comment type="caution">
    <text evidence="2">The sequence shown here is derived from an EMBL/GenBank/DDBJ whole genome shotgun (WGS) entry which is preliminary data.</text>
</comment>
<dbReference type="SUPFAM" id="SSF53335">
    <property type="entry name" value="S-adenosyl-L-methionine-dependent methyltransferases"/>
    <property type="match status" value="1"/>
</dbReference>
<organism evidence="2 3">
    <name type="scientific">Candidatus Beckwithbacteria bacterium RIFCSPLOWO2_02_FULL_47_23</name>
    <dbReference type="NCBI Taxonomy" id="1797463"/>
    <lineage>
        <taxon>Bacteria</taxon>
        <taxon>Candidatus Beckwithiibacteriota</taxon>
    </lineage>
</organism>
<dbReference type="PANTHER" id="PTHR43591">
    <property type="entry name" value="METHYLTRANSFERASE"/>
    <property type="match status" value="1"/>
</dbReference>
<feature type="domain" description="Methyltransferase type 11" evidence="1">
    <location>
        <begin position="53"/>
        <end position="141"/>
    </location>
</feature>
<dbReference type="Proteomes" id="UP000176364">
    <property type="component" value="Unassembled WGS sequence"/>
</dbReference>
<sequence length="237" mass="27334">MPKEISFNKYQVRAADYHWQQVSRNLFRFNAYVTARYGQVAKLIPRNSQRRILDVGCGDGVLLSLIGQGRLYGVDPDQDSLDFAAAKIKAKLVRAKAEKLPFSNNFFDVVLATEIIEHLPRPELMLQEINRVLKKGGRAIITTPVKQPGGLTDPLHAQEFYPWELKQICRQYFRKVKVITSHPLWLKRVYTWSLGQIGRYHLDFGRWLINFLVLISGWNPFISLPGRPTQQLALCQK</sequence>
<reference evidence="2 3" key="1">
    <citation type="journal article" date="2016" name="Nat. Commun.">
        <title>Thousands of microbial genomes shed light on interconnected biogeochemical processes in an aquifer system.</title>
        <authorList>
            <person name="Anantharaman K."/>
            <person name="Brown C.T."/>
            <person name="Hug L.A."/>
            <person name="Sharon I."/>
            <person name="Castelle C.J."/>
            <person name="Probst A.J."/>
            <person name="Thomas B.C."/>
            <person name="Singh A."/>
            <person name="Wilkins M.J."/>
            <person name="Karaoz U."/>
            <person name="Brodie E.L."/>
            <person name="Williams K.H."/>
            <person name="Hubbard S.S."/>
            <person name="Banfield J.F."/>
        </authorList>
    </citation>
    <scope>NUCLEOTIDE SEQUENCE [LARGE SCALE GENOMIC DNA]</scope>
</reference>
<proteinExistence type="predicted"/>
<evidence type="ECO:0000259" key="1">
    <source>
        <dbReference type="Pfam" id="PF08241"/>
    </source>
</evidence>
<dbReference type="CDD" id="cd02440">
    <property type="entry name" value="AdoMet_MTases"/>
    <property type="match status" value="1"/>
</dbReference>
<accession>A0A1F5DQV0</accession>
<protein>
    <recommendedName>
        <fullName evidence="1">Methyltransferase type 11 domain-containing protein</fullName>
    </recommendedName>
</protein>
<dbReference type="InterPro" id="IPR029063">
    <property type="entry name" value="SAM-dependent_MTases_sf"/>
</dbReference>